<proteinExistence type="predicted"/>
<evidence type="ECO:0000313" key="1">
    <source>
        <dbReference type="EMBL" id="KUZ84427.1"/>
    </source>
</evidence>
<evidence type="ECO:0000313" key="3">
    <source>
        <dbReference type="Proteomes" id="UP000064029"/>
    </source>
</evidence>
<protein>
    <recommendedName>
        <fullName evidence="5">Lipoprotein</fullName>
    </recommendedName>
</protein>
<dbReference type="PROSITE" id="PS51257">
    <property type="entry name" value="PROKAR_LIPOPROTEIN"/>
    <property type="match status" value="1"/>
</dbReference>
<dbReference type="EMBL" id="LOTN01000057">
    <property type="protein sequence ID" value="KUZ84427.1"/>
    <property type="molecule type" value="Genomic_DNA"/>
</dbReference>
<dbReference type="Proteomes" id="UP000064029">
    <property type="component" value="Unassembled WGS sequence"/>
</dbReference>
<gene>
    <name evidence="1" type="ORF">WI38_26360</name>
    <name evidence="2" type="ORF">WJ33_33570</name>
</gene>
<name>A0A102K505_9BURK</name>
<dbReference type="AlphaFoldDB" id="A0A102K505"/>
<organism evidence="1 4">
    <name type="scientific">Burkholderia ubonensis</name>
    <dbReference type="NCBI Taxonomy" id="101571"/>
    <lineage>
        <taxon>Bacteria</taxon>
        <taxon>Pseudomonadati</taxon>
        <taxon>Pseudomonadota</taxon>
        <taxon>Betaproteobacteria</taxon>
        <taxon>Burkholderiales</taxon>
        <taxon>Burkholderiaceae</taxon>
        <taxon>Burkholderia</taxon>
        <taxon>Burkholderia cepacia complex</taxon>
    </lineage>
</organism>
<comment type="caution">
    <text evidence="1">The sequence shown here is derived from an EMBL/GenBank/DDBJ whole genome shotgun (WGS) entry which is preliminary data.</text>
</comment>
<reference evidence="3 4" key="1">
    <citation type="submission" date="2015-11" db="EMBL/GenBank/DDBJ databases">
        <title>Expanding the genomic diversity of Burkholderia species for the development of highly accurate diagnostics.</title>
        <authorList>
            <person name="Sahl J."/>
            <person name="Keim P."/>
            <person name="Wagner D."/>
        </authorList>
    </citation>
    <scope>NUCLEOTIDE SEQUENCE [LARGE SCALE GENOMIC DNA]</scope>
    <source>
        <strain evidence="2 3">MSMB2036</strain>
        <strain evidence="1 4">RF32-BP4</strain>
    </source>
</reference>
<evidence type="ECO:0000313" key="4">
    <source>
        <dbReference type="Proteomes" id="UP000065521"/>
    </source>
</evidence>
<dbReference type="Proteomes" id="UP000065521">
    <property type="component" value="Unassembled WGS sequence"/>
</dbReference>
<dbReference type="EMBL" id="LOXM01000209">
    <property type="protein sequence ID" value="KVG59836.1"/>
    <property type="molecule type" value="Genomic_DNA"/>
</dbReference>
<dbReference type="RefSeq" id="WP_059636521.1">
    <property type="nucleotide sequence ID" value="NZ_CABVPQ010000074.1"/>
</dbReference>
<evidence type="ECO:0000313" key="2">
    <source>
        <dbReference type="EMBL" id="KVG59836.1"/>
    </source>
</evidence>
<evidence type="ECO:0008006" key="5">
    <source>
        <dbReference type="Google" id="ProtNLM"/>
    </source>
</evidence>
<accession>A0A102K505</accession>
<sequence length="121" mass="12871">MRIGMWAGVCAVLLAGCAGTPPLEGNWRAPSFVALQTACGGTARDWGADAQPVYSAIYDAYVAKRYRGLSEANYCTFVNELSARYAAPDASARAGWVAYFNDARAKAVSWRAAVDPTLRGG</sequence>
<dbReference type="OrthoDB" id="9006353at2"/>